<proteinExistence type="predicted"/>
<feature type="region of interest" description="Disordered" evidence="1">
    <location>
        <begin position="1"/>
        <end position="44"/>
    </location>
</feature>
<name>A0A444RJC6_VERDA</name>
<feature type="region of interest" description="Disordered" evidence="1">
    <location>
        <begin position="60"/>
        <end position="125"/>
    </location>
</feature>
<evidence type="ECO:0000256" key="1">
    <source>
        <dbReference type="SAM" id="MobiDB-lite"/>
    </source>
</evidence>
<accession>A0A444RJC6</accession>
<feature type="compositionally biased region" description="Basic and acidic residues" evidence="1">
    <location>
        <begin position="63"/>
        <end position="73"/>
    </location>
</feature>
<evidence type="ECO:0000313" key="3">
    <source>
        <dbReference type="Proteomes" id="UP000288725"/>
    </source>
</evidence>
<dbReference type="EMBL" id="RSDZ01000265">
    <property type="protein sequence ID" value="RXG41262.1"/>
    <property type="molecule type" value="Genomic_DNA"/>
</dbReference>
<reference evidence="2 3" key="1">
    <citation type="submission" date="2018-12" db="EMBL/GenBank/DDBJ databases">
        <title>Genome of Verticillium dahliae isolate Getta Getta.</title>
        <authorList>
            <person name="Gardiner D.M."/>
        </authorList>
    </citation>
    <scope>NUCLEOTIDE SEQUENCE [LARGE SCALE GENOMIC DNA]</scope>
    <source>
        <strain evidence="2 3">Getta Getta</strain>
    </source>
</reference>
<feature type="compositionally biased region" description="Basic and acidic residues" evidence="1">
    <location>
        <begin position="97"/>
        <end position="125"/>
    </location>
</feature>
<feature type="compositionally biased region" description="Low complexity" evidence="1">
    <location>
        <begin position="32"/>
        <end position="44"/>
    </location>
</feature>
<gene>
    <name evidence="2" type="ORF">VDGE_02802</name>
</gene>
<dbReference type="Proteomes" id="UP000288725">
    <property type="component" value="Chromosome 3"/>
</dbReference>
<feature type="compositionally biased region" description="Polar residues" evidence="1">
    <location>
        <begin position="1"/>
        <end position="15"/>
    </location>
</feature>
<sequence length="125" mass="13139">MSNDNVDATRWSHSTGVLEDKNKAEAGGGGSSHSSYSGVEEEGSVCVGGKAADLSLFISSGVEARERRRKDPTSKNTNFDLDIEMDDTGKDATGSGDMKEGNSSKDIIADGVKEGHVKNEKKSGN</sequence>
<organism evidence="2 3">
    <name type="scientific">Verticillium dahliae</name>
    <name type="common">Verticillium wilt</name>
    <dbReference type="NCBI Taxonomy" id="27337"/>
    <lineage>
        <taxon>Eukaryota</taxon>
        <taxon>Fungi</taxon>
        <taxon>Dikarya</taxon>
        <taxon>Ascomycota</taxon>
        <taxon>Pezizomycotina</taxon>
        <taxon>Sordariomycetes</taxon>
        <taxon>Hypocreomycetidae</taxon>
        <taxon>Glomerellales</taxon>
        <taxon>Plectosphaerellaceae</taxon>
        <taxon>Verticillium</taxon>
    </lineage>
</organism>
<protein>
    <submittedName>
        <fullName evidence="2">Uncharacterized protein</fullName>
    </submittedName>
</protein>
<comment type="caution">
    <text evidence="2">The sequence shown here is derived from an EMBL/GenBank/DDBJ whole genome shotgun (WGS) entry which is preliminary data.</text>
</comment>
<dbReference type="AlphaFoldDB" id="A0A444RJC6"/>
<evidence type="ECO:0000313" key="2">
    <source>
        <dbReference type="EMBL" id="RXG41262.1"/>
    </source>
</evidence>